<gene>
    <name evidence="2" type="ORF">Zmor_016913</name>
</gene>
<evidence type="ECO:0000313" key="3">
    <source>
        <dbReference type="Proteomes" id="UP001168821"/>
    </source>
</evidence>
<accession>A0AA38IBH8</accession>
<evidence type="ECO:0000313" key="2">
    <source>
        <dbReference type="EMBL" id="KAJ3650834.1"/>
    </source>
</evidence>
<reference evidence="2" key="1">
    <citation type="journal article" date="2023" name="G3 (Bethesda)">
        <title>Whole genome assemblies of Zophobas morio and Tenebrio molitor.</title>
        <authorList>
            <person name="Kaur S."/>
            <person name="Stinson S.A."/>
            <person name="diCenzo G.C."/>
        </authorList>
    </citation>
    <scope>NUCLEOTIDE SEQUENCE</scope>
    <source>
        <strain evidence="2">QUZm001</strain>
    </source>
</reference>
<feature type="region of interest" description="Disordered" evidence="1">
    <location>
        <begin position="35"/>
        <end position="55"/>
    </location>
</feature>
<keyword evidence="3" id="KW-1185">Reference proteome</keyword>
<dbReference type="EMBL" id="JALNTZ010000005">
    <property type="protein sequence ID" value="KAJ3650834.1"/>
    <property type="molecule type" value="Genomic_DNA"/>
</dbReference>
<dbReference type="PANTHER" id="PTHR40552">
    <property type="entry name" value="AT05186P-RELATED"/>
    <property type="match status" value="1"/>
</dbReference>
<protein>
    <submittedName>
        <fullName evidence="2">Uncharacterized protein</fullName>
    </submittedName>
</protein>
<dbReference type="PANTHER" id="PTHR40552:SF6">
    <property type="entry name" value="FI09606P-RELATED"/>
    <property type="match status" value="1"/>
</dbReference>
<proteinExistence type="predicted"/>
<feature type="compositionally biased region" description="Acidic residues" evidence="1">
    <location>
        <begin position="1217"/>
        <end position="1237"/>
    </location>
</feature>
<feature type="compositionally biased region" description="Gly residues" evidence="1">
    <location>
        <begin position="891"/>
        <end position="905"/>
    </location>
</feature>
<dbReference type="Gene3D" id="3.90.70.120">
    <property type="match status" value="2"/>
</dbReference>
<sequence length="1716" mass="196250">MDKSWDSKVCQSFFKTKNENFSFFELDPVFEQSLRDQKTCGRKRKPKPKKIDSDDVQLKPSLNTRVDLTMHSYSTPPGIKYVVPKTRKQRLLDLERKKKLEADLHFCKYSVMRLGSPLGTTKLDIAFEAPSAEIKEAKVFPRKASMTPSQTYPEPPEMTELTLHEPKSGTIINITKKKKKKKKRKVVRRVVQPEMQGPTIEEMIAQELATIQETGEGAELLGEEGLMRSLQPPPDSYLTKIFKKKVSQLSKSTSFKSRDYKGEEEGDEKVEKEDRFISTLVQKFRRDSEIHRYQKPKRKIRSGTFENFSFTKLKQPTLKTFYYGVKLGTVHQGNPHFPAVSRNKQGMCIPIAAYCFSMLKHPDRWTQADIDDVLIAGNDLFMESASTKHLHGEEVVLKVSDLRKYCKLGKRKVRFVVSEPEISGMIRSDDKKIYNLTKALNIYFGRYAAGILETEHLTVAIWKDKHFYFFDPGPRTIDLYTHPNGTALMANFYDTTSIITVLLNRSNLENQPFTIYSIQAFRVLLRDAEEVDSTGVIPEADNFQVLNEEKAVVLGSFDLADKCFGFSRNKQAVTIAVVALVYSKITPPSSWHKGTVDKIVIIGNQLFLECIENDTIDEVKIEDLPAVFTIGPYVIEVYIAPNRSVNFMFKKSQCKLSIDLEKFFETNSNAIVQIDDSTLAVWKQRNIYHCVDPYSRNSEGYKCRNGTACISMHTTLDSLMEMITKNWDQKEMIFHIHALKVCKIHRDPNLNELFPRCLTMQEYPIENFKKHKMRRGKRKAVKKTVTVDYETRAALLEGLPDESILEVGSTVRSIGPDDLPRMVHRVSSRPLPPLTTPDAEYVADLDSPSLSDTQIEPEPPEETEIAIAFMDLDSFDLTAEEKEMVKRGEGGEGGEGGKGGKGKYLGEGELAEGAKGEGEGSDEWYMAATEYTQVGSQSFLSRISAEIGTDDFTVEIPDEEVPVISRDIQTLTRRRQAEMKGAAYDFDLTPELEITLSEELEKETNFVDLPDGSQIILGAANMAAFGKELEFMAPFVCIMAGAVARKYAVDSWSKDVVDYVLKCGAELHANSNTRYDQNYKLEIPRISLGKTDFSIRVNYIFDTIIKPRILAMAIGTILFPQWQAGILVTPTYSCALFYKNHLYYLYDGFGNNEVGLGKGTSNEGVACLIRFQDIQMLVARILHNKAKREAEENVEYNRFVLSSCHVRLLPREPEEEKKEEEEEEEEAGEGEGGDEPVEYQTFKKPKEEEPKPPPKMGYRLVGKLCKIQGTKAVGGEKEVSDGLKEDYFVCICACLMLLNNPIKKWDDRKIDEVVDEGLHIYSHVDDFRVCSKKFITNVLIDDYLFDIVVYRMNFATFDSRHSLRAAIETLLIKKHEHFILQFANRSYALSIEDDIYHLFDPSDKGKASWTRYTNFRKFVRRLKKGLVKGSGSYNFHCFDIMSITKAPKHVIISNRAKKYRIPKGRKGELICKPFFEEVCWLDVDPIPWSWRVNKTDHPRWNNWFIDFPDDLFSLFGTLAPAGDQAHRKQTIGTLVVAIGMTQIYDFVDWNVNVMDSIVVNGDVFFTECIKDISDENYEVAFEDIKKKCTVFPYSFQVEFAPVVEGTMFLVRLKQFNLYKALRLFFDDYVKRFGVICVTKRDSDKRVYAFGKTNESEYFFYDCETLGPPMYLEKDSGVPYVLRTTTMNRLLHVMTLALRGGDFYIFEVLLSELKPVE</sequence>
<feature type="region of interest" description="Disordered" evidence="1">
    <location>
        <begin position="1211"/>
        <end position="1253"/>
    </location>
</feature>
<feature type="region of interest" description="Disordered" evidence="1">
    <location>
        <begin position="885"/>
        <end position="905"/>
    </location>
</feature>
<comment type="caution">
    <text evidence="2">The sequence shown here is derived from an EMBL/GenBank/DDBJ whole genome shotgun (WGS) entry which is preliminary data.</text>
</comment>
<evidence type="ECO:0000256" key="1">
    <source>
        <dbReference type="SAM" id="MobiDB-lite"/>
    </source>
</evidence>
<dbReference type="Proteomes" id="UP001168821">
    <property type="component" value="Unassembled WGS sequence"/>
</dbReference>
<organism evidence="2 3">
    <name type="scientific">Zophobas morio</name>
    <dbReference type="NCBI Taxonomy" id="2755281"/>
    <lineage>
        <taxon>Eukaryota</taxon>
        <taxon>Metazoa</taxon>
        <taxon>Ecdysozoa</taxon>
        <taxon>Arthropoda</taxon>
        <taxon>Hexapoda</taxon>
        <taxon>Insecta</taxon>
        <taxon>Pterygota</taxon>
        <taxon>Neoptera</taxon>
        <taxon>Endopterygota</taxon>
        <taxon>Coleoptera</taxon>
        <taxon>Polyphaga</taxon>
        <taxon>Cucujiformia</taxon>
        <taxon>Tenebrionidae</taxon>
        <taxon>Zophobas</taxon>
    </lineage>
</organism>
<name>A0AA38IBH8_9CUCU</name>